<organism evidence="2 3">
    <name type="scientific">Ensete ventricosum</name>
    <name type="common">Abyssinian banana</name>
    <name type="synonym">Musa ensete</name>
    <dbReference type="NCBI Taxonomy" id="4639"/>
    <lineage>
        <taxon>Eukaryota</taxon>
        <taxon>Viridiplantae</taxon>
        <taxon>Streptophyta</taxon>
        <taxon>Embryophyta</taxon>
        <taxon>Tracheophyta</taxon>
        <taxon>Spermatophyta</taxon>
        <taxon>Magnoliopsida</taxon>
        <taxon>Liliopsida</taxon>
        <taxon>Zingiberales</taxon>
        <taxon>Musaceae</taxon>
        <taxon>Ensete</taxon>
    </lineage>
</organism>
<comment type="caution">
    <text evidence="2">The sequence shown here is derived from an EMBL/GenBank/DDBJ whole genome shotgun (WGS) entry which is preliminary data.</text>
</comment>
<dbReference type="Proteomes" id="UP000287651">
    <property type="component" value="Unassembled WGS sequence"/>
</dbReference>
<dbReference type="EMBL" id="AMZH03001921">
    <property type="protein sequence ID" value="RRT77472.1"/>
    <property type="molecule type" value="Genomic_DNA"/>
</dbReference>
<sequence>MKSTFWQLSFLHTHFFVIIFLSIYYGQLRFKEDCSIATKLCYLSFWHTDSNFVTCFLFPKMALLPEGITELMQHSKLPVPLLSTDEYDLFSDYFYLKCRMPTEVQGWASRNNICRKGKCFKTPSRFTYATIQLTHLWHFLSFMWILILLIPIIRIYFRTRQELKWLLRNCVIVFRQELSLEWTVADILCLKNSFTIKPRVVVERDVPEILGIPYYLKLSLPNFTCI</sequence>
<feature type="transmembrane region" description="Helical" evidence="1">
    <location>
        <begin position="136"/>
        <end position="157"/>
    </location>
</feature>
<gene>
    <name evidence="2" type="ORF">B296_00005384</name>
</gene>
<keyword evidence="1" id="KW-0472">Membrane</keyword>
<evidence type="ECO:0000256" key="1">
    <source>
        <dbReference type="SAM" id="Phobius"/>
    </source>
</evidence>
<feature type="transmembrane region" description="Helical" evidence="1">
    <location>
        <begin position="6"/>
        <end position="28"/>
    </location>
</feature>
<evidence type="ECO:0000313" key="2">
    <source>
        <dbReference type="EMBL" id="RRT77472.1"/>
    </source>
</evidence>
<reference evidence="2 3" key="1">
    <citation type="journal article" date="2014" name="Agronomy (Basel)">
        <title>A Draft Genome Sequence for Ensete ventricosum, the Drought-Tolerant Tree Against Hunger.</title>
        <authorList>
            <person name="Harrison J."/>
            <person name="Moore K.A."/>
            <person name="Paszkiewicz K."/>
            <person name="Jones T."/>
            <person name="Grant M."/>
            <person name="Ambacheew D."/>
            <person name="Muzemil S."/>
            <person name="Studholme D.J."/>
        </authorList>
    </citation>
    <scope>NUCLEOTIDE SEQUENCE [LARGE SCALE GENOMIC DNA]</scope>
</reference>
<name>A0A427AMQ8_ENSVE</name>
<evidence type="ECO:0000313" key="3">
    <source>
        <dbReference type="Proteomes" id="UP000287651"/>
    </source>
</evidence>
<protein>
    <submittedName>
        <fullName evidence="2">Uncharacterized protein</fullName>
    </submittedName>
</protein>
<keyword evidence="1" id="KW-1133">Transmembrane helix</keyword>
<proteinExistence type="predicted"/>
<keyword evidence="1" id="KW-0812">Transmembrane</keyword>
<accession>A0A427AMQ8</accession>
<dbReference type="AlphaFoldDB" id="A0A427AMQ8"/>